<accession>A0A6G1ZJG0</accession>
<organism evidence="1">
    <name type="scientific">Parabacteroides goldsteinii</name>
    <dbReference type="NCBI Taxonomy" id="328812"/>
    <lineage>
        <taxon>Bacteria</taxon>
        <taxon>Pseudomonadati</taxon>
        <taxon>Bacteroidota</taxon>
        <taxon>Bacteroidia</taxon>
        <taxon>Bacteroidales</taxon>
        <taxon>Tannerellaceae</taxon>
        <taxon>Parabacteroides</taxon>
    </lineage>
</organism>
<proteinExistence type="predicted"/>
<name>A0A6G1ZJG0_9BACT</name>
<dbReference type="EMBL" id="WKLP01000041">
    <property type="protein sequence ID" value="MRY14104.1"/>
    <property type="molecule type" value="Genomic_DNA"/>
</dbReference>
<reference evidence="1" key="1">
    <citation type="journal article" date="2019" name="Nat. Med.">
        <title>A library of human gut bacterial isolates paired with longitudinal multiomics data enables mechanistic microbiome research.</title>
        <authorList>
            <person name="Poyet M."/>
            <person name="Groussin M."/>
            <person name="Gibbons S.M."/>
            <person name="Avila-Pacheco J."/>
            <person name="Jiang X."/>
            <person name="Kearney S.M."/>
            <person name="Perrotta A.R."/>
            <person name="Berdy B."/>
            <person name="Zhao S."/>
            <person name="Lieberman T.D."/>
            <person name="Swanson P.K."/>
            <person name="Smith M."/>
            <person name="Roesemann S."/>
            <person name="Alexander J.E."/>
            <person name="Rich S.A."/>
            <person name="Livny J."/>
            <person name="Vlamakis H."/>
            <person name="Clish C."/>
            <person name="Bullock K."/>
            <person name="Deik A."/>
            <person name="Scott J."/>
            <person name="Pierce K.A."/>
            <person name="Xavier R.J."/>
            <person name="Alm E.J."/>
        </authorList>
    </citation>
    <scope>NUCLEOTIDE SEQUENCE</scope>
    <source>
        <strain evidence="1">BIOML-A4</strain>
    </source>
</reference>
<dbReference type="AlphaFoldDB" id="A0A6G1ZJG0"/>
<comment type="caution">
    <text evidence="1">The sequence shown here is derived from an EMBL/GenBank/DDBJ whole genome shotgun (WGS) entry which is preliminary data.</text>
</comment>
<gene>
    <name evidence="1" type="ORF">GKE01_21970</name>
</gene>
<dbReference type="RefSeq" id="WP_010803133.1">
    <property type="nucleotide sequence ID" value="NZ_CAJSYT010000003.1"/>
</dbReference>
<sequence>MSRYIAIATIRIEHDYYNPSVNRFVSLQPTPETKELMKRRGVMFRAVSANEWQWIMLDDLPGFMDEDVLELSMIVKDPCFLQQIENKGYDLGSLYKFNIENRVVEVNANYVWKKETNGQKLKDEFCRITLKPVETAPEKLRMLRYPEFTIRFSSPAYYWEYLCVFRDENDMRGKELNLKSRENIMAFCPPEKYEKTTFGKNVWRIVSAERIRLKEHYDITIQLFIGTRLESRFISPPQIGKHQSESPYTVREVCVIREQ</sequence>
<evidence type="ECO:0000313" key="1">
    <source>
        <dbReference type="EMBL" id="MRY14104.1"/>
    </source>
</evidence>
<protein>
    <submittedName>
        <fullName evidence="1">Uncharacterized protein</fullName>
    </submittedName>
</protein>